<dbReference type="AlphaFoldDB" id="A0A0S2KJW1"/>
<dbReference type="EMBL" id="CP013195">
    <property type="protein sequence ID" value="ALO48319.1"/>
    <property type="molecule type" value="Genomic_DNA"/>
</dbReference>
<organism evidence="2 3">
    <name type="scientific">Hoylesella enoeca</name>
    <dbReference type="NCBI Taxonomy" id="76123"/>
    <lineage>
        <taxon>Bacteria</taxon>
        <taxon>Pseudomonadati</taxon>
        <taxon>Bacteroidota</taxon>
        <taxon>Bacteroidia</taxon>
        <taxon>Bacteroidales</taxon>
        <taxon>Prevotellaceae</taxon>
        <taxon>Hoylesella</taxon>
    </lineage>
</organism>
<accession>A0A0S2KJW1</accession>
<dbReference type="Gene3D" id="2.40.128.280">
    <property type="match status" value="1"/>
</dbReference>
<dbReference type="InterPro" id="IPR024311">
    <property type="entry name" value="Lipocalin-like"/>
</dbReference>
<dbReference type="RefSeq" id="WP_025065781.1">
    <property type="nucleotide sequence ID" value="NZ_CP013195.1"/>
</dbReference>
<gene>
    <name evidence="2" type="ORF">AS203_03825</name>
</gene>
<dbReference type="OrthoDB" id="1082056at2"/>
<name>A0A0S2KJW1_9BACT</name>
<dbReference type="KEGG" id="peo:AS203_03825"/>
<evidence type="ECO:0000259" key="1">
    <source>
        <dbReference type="Pfam" id="PF16585"/>
    </source>
</evidence>
<feature type="domain" description="Lipocalin-like" evidence="1">
    <location>
        <begin position="18"/>
        <end position="147"/>
    </location>
</feature>
<dbReference type="eggNOG" id="ENOG5033DA0">
    <property type="taxonomic scope" value="Bacteria"/>
</dbReference>
<protein>
    <recommendedName>
        <fullName evidence="1">Lipocalin-like domain-containing protein</fullName>
    </recommendedName>
</protein>
<sequence length="147" mass="17276">MKRNIRLSVCYFIIGCMFVSCDLETERAGRVEGMWHLEQVDSLQTNGVCDLSDRRLFWSFERRLMSLSDADWQHLEYLLRFNDTGDSLFLSDPYESNREKGDIAISDAAVLAPYGIHSLNDHFKIELLSGQKMLLSNTRWRLRFRKF</sequence>
<dbReference type="Pfam" id="PF16585">
    <property type="entry name" value="Lipocalin_8"/>
    <property type="match status" value="1"/>
</dbReference>
<evidence type="ECO:0000313" key="2">
    <source>
        <dbReference type="EMBL" id="ALO48319.1"/>
    </source>
</evidence>
<reference evidence="3" key="1">
    <citation type="submission" date="2015-11" db="EMBL/GenBank/DDBJ databases">
        <authorList>
            <person name="Holder M.E."/>
            <person name="Ajami N.J."/>
            <person name="Petrosino J.F."/>
        </authorList>
    </citation>
    <scope>NUCLEOTIDE SEQUENCE [LARGE SCALE GENOMIC DNA]</scope>
    <source>
        <strain evidence="3">F0113</strain>
    </source>
</reference>
<dbReference type="PROSITE" id="PS51257">
    <property type="entry name" value="PROKAR_LIPOPROTEIN"/>
    <property type="match status" value="1"/>
</dbReference>
<proteinExistence type="predicted"/>
<keyword evidence="3" id="KW-1185">Reference proteome</keyword>
<dbReference type="Proteomes" id="UP000056252">
    <property type="component" value="Chromosome"/>
</dbReference>
<dbReference type="STRING" id="76123.AS203_03825"/>
<evidence type="ECO:0000313" key="3">
    <source>
        <dbReference type="Proteomes" id="UP000056252"/>
    </source>
</evidence>